<dbReference type="SUPFAM" id="SSF51735">
    <property type="entry name" value="NAD(P)-binding Rossmann-fold domains"/>
    <property type="match status" value="1"/>
</dbReference>
<evidence type="ECO:0000256" key="1">
    <source>
        <dbReference type="ARBA" id="ARBA00011009"/>
    </source>
</evidence>
<evidence type="ECO:0000256" key="4">
    <source>
        <dbReference type="ARBA" id="ARBA00023002"/>
    </source>
</evidence>
<accession>A0A943UYK2</accession>
<dbReference type="Gene3D" id="1.10.1040.10">
    <property type="entry name" value="N-(1-d-carboxylethyl)-l-norvaline Dehydrogenase, domain 2"/>
    <property type="match status" value="1"/>
</dbReference>
<keyword evidence="5 9" id="KW-0520">NAD</keyword>
<proteinExistence type="inferred from homology"/>
<dbReference type="AlphaFoldDB" id="A0A943UYK2"/>
<dbReference type="GO" id="GO:0008654">
    <property type="term" value="P:phospholipid biosynthetic process"/>
    <property type="evidence" value="ECO:0007669"/>
    <property type="project" value="UniProtKB-KW"/>
</dbReference>
<dbReference type="EC" id="1.1.1.94" evidence="10"/>
<evidence type="ECO:0000256" key="5">
    <source>
        <dbReference type="ARBA" id="ARBA00023027"/>
    </source>
</evidence>
<dbReference type="InterPro" id="IPR006109">
    <property type="entry name" value="G3P_DH_NAD-dep_C"/>
</dbReference>
<keyword evidence="8" id="KW-1208">Phospholipid metabolism</keyword>
<evidence type="ECO:0000313" key="14">
    <source>
        <dbReference type="Proteomes" id="UP000727506"/>
    </source>
</evidence>
<feature type="domain" description="Glycerol-3-phosphate dehydrogenase NAD-dependent C-terminal" evidence="12">
    <location>
        <begin position="178"/>
        <end position="207"/>
    </location>
</feature>
<dbReference type="Pfam" id="PF01210">
    <property type="entry name" value="NAD_Gly3P_dh_N"/>
    <property type="match status" value="1"/>
</dbReference>
<dbReference type="PRINTS" id="PR00077">
    <property type="entry name" value="GPDHDRGNASE"/>
</dbReference>
<dbReference type="FunFam" id="3.40.50.720:FF:000019">
    <property type="entry name" value="Glycerol-3-phosphate dehydrogenase [NAD(P)+]"/>
    <property type="match status" value="1"/>
</dbReference>
<evidence type="ECO:0000256" key="9">
    <source>
        <dbReference type="RuleBase" id="RU000437"/>
    </source>
</evidence>
<keyword evidence="2" id="KW-0444">Lipid biosynthesis</keyword>
<organism evidence="13 14">
    <name type="scientific">Slackia piriformis</name>
    <dbReference type="NCBI Taxonomy" id="626934"/>
    <lineage>
        <taxon>Bacteria</taxon>
        <taxon>Bacillati</taxon>
        <taxon>Actinomycetota</taxon>
        <taxon>Coriobacteriia</taxon>
        <taxon>Eggerthellales</taxon>
        <taxon>Eggerthellaceae</taxon>
        <taxon>Slackia</taxon>
    </lineage>
</organism>
<dbReference type="PROSITE" id="PS00957">
    <property type="entry name" value="NAD_G3PDH"/>
    <property type="match status" value="1"/>
</dbReference>
<evidence type="ECO:0000313" key="13">
    <source>
        <dbReference type="EMBL" id="MBS6940435.1"/>
    </source>
</evidence>
<keyword evidence="7" id="KW-0594">Phospholipid biosynthesis</keyword>
<dbReference type="EMBL" id="JAGZSV010000031">
    <property type="protein sequence ID" value="MBS6940435.1"/>
    <property type="molecule type" value="Genomic_DNA"/>
</dbReference>
<dbReference type="InterPro" id="IPR036291">
    <property type="entry name" value="NAD(P)-bd_dom_sf"/>
</dbReference>
<dbReference type="PANTHER" id="PTHR11728:SF1">
    <property type="entry name" value="GLYCEROL-3-PHOSPHATE DEHYDROGENASE [NAD(+)] 2, CHLOROPLASTIC"/>
    <property type="match status" value="1"/>
</dbReference>
<keyword evidence="6" id="KW-0443">Lipid metabolism</keyword>
<name>A0A943UYK2_9ACTN</name>
<dbReference type="SUPFAM" id="SSF48179">
    <property type="entry name" value="6-phosphogluconate dehydrogenase C-terminal domain-like"/>
    <property type="match status" value="1"/>
</dbReference>
<dbReference type="InterPro" id="IPR008927">
    <property type="entry name" value="6-PGluconate_DH-like_C_sf"/>
</dbReference>
<dbReference type="GO" id="GO:0046168">
    <property type="term" value="P:glycerol-3-phosphate catabolic process"/>
    <property type="evidence" value="ECO:0007669"/>
    <property type="project" value="InterPro"/>
</dbReference>
<dbReference type="Gene3D" id="3.40.50.720">
    <property type="entry name" value="NAD(P)-binding Rossmann-like Domain"/>
    <property type="match status" value="1"/>
</dbReference>
<reference evidence="13" key="1">
    <citation type="submission" date="2021-02" db="EMBL/GenBank/DDBJ databases">
        <title>Infant gut strain persistence is associated with maternal origin, phylogeny, and functional potential including surface adhesion and iron acquisition.</title>
        <authorList>
            <person name="Lou Y.C."/>
        </authorList>
    </citation>
    <scope>NUCLEOTIDE SEQUENCE</scope>
    <source>
        <strain evidence="13">L2_039_000G1_dasL2_039_000G1_concoct_11</strain>
    </source>
</reference>
<dbReference type="Proteomes" id="UP000727506">
    <property type="component" value="Unassembled WGS sequence"/>
</dbReference>
<dbReference type="GO" id="GO:0005829">
    <property type="term" value="C:cytosol"/>
    <property type="evidence" value="ECO:0007669"/>
    <property type="project" value="TreeGrafter"/>
</dbReference>
<evidence type="ECO:0000256" key="6">
    <source>
        <dbReference type="ARBA" id="ARBA00023098"/>
    </source>
</evidence>
<dbReference type="InterPro" id="IPR013328">
    <property type="entry name" value="6PGD_dom2"/>
</dbReference>
<protein>
    <recommendedName>
        <fullName evidence="10">Glycerol-3-phosphate dehydrogenase</fullName>
        <ecNumber evidence="10">1.1.1.94</ecNumber>
    </recommendedName>
</protein>
<dbReference type="InterPro" id="IPR011128">
    <property type="entry name" value="G3P_DH_NAD-dep_N"/>
</dbReference>
<evidence type="ECO:0000256" key="3">
    <source>
        <dbReference type="ARBA" id="ARBA00022857"/>
    </source>
</evidence>
<evidence type="ECO:0000256" key="7">
    <source>
        <dbReference type="ARBA" id="ARBA00023209"/>
    </source>
</evidence>
<comment type="similarity">
    <text evidence="1 9">Belongs to the NAD-dependent glycerol-3-phosphate dehydrogenase family.</text>
</comment>
<comment type="catalytic activity">
    <reaction evidence="10">
        <text>sn-glycerol 3-phosphate + NADP(+) = dihydroxyacetone phosphate + NADPH + H(+)</text>
        <dbReference type="Rhea" id="RHEA:11096"/>
        <dbReference type="ChEBI" id="CHEBI:15378"/>
        <dbReference type="ChEBI" id="CHEBI:57597"/>
        <dbReference type="ChEBI" id="CHEBI:57642"/>
        <dbReference type="ChEBI" id="CHEBI:57783"/>
        <dbReference type="ChEBI" id="CHEBI:58349"/>
        <dbReference type="EC" id="1.1.1.94"/>
    </reaction>
</comment>
<dbReference type="GO" id="GO:0005975">
    <property type="term" value="P:carbohydrate metabolic process"/>
    <property type="evidence" value="ECO:0007669"/>
    <property type="project" value="InterPro"/>
</dbReference>
<evidence type="ECO:0000256" key="2">
    <source>
        <dbReference type="ARBA" id="ARBA00022516"/>
    </source>
</evidence>
<evidence type="ECO:0000256" key="8">
    <source>
        <dbReference type="ARBA" id="ARBA00023264"/>
    </source>
</evidence>
<dbReference type="GO" id="GO:0051287">
    <property type="term" value="F:NAD binding"/>
    <property type="evidence" value="ECO:0007669"/>
    <property type="project" value="InterPro"/>
</dbReference>
<gene>
    <name evidence="13" type="ORF">KH142_02940</name>
</gene>
<comment type="caution">
    <text evidence="13">The sequence shown here is derived from an EMBL/GenBank/DDBJ whole genome shotgun (WGS) entry which is preliminary data.</text>
</comment>
<feature type="domain" description="Glycerol-3-phosphate dehydrogenase NAD-dependent N-terminal" evidence="11">
    <location>
        <begin position="2"/>
        <end position="157"/>
    </location>
</feature>
<keyword evidence="3" id="KW-0521">NADP</keyword>
<feature type="non-terminal residue" evidence="13">
    <location>
        <position position="207"/>
    </location>
</feature>
<dbReference type="PANTHER" id="PTHR11728">
    <property type="entry name" value="GLYCEROL-3-PHOSPHATE DEHYDROGENASE"/>
    <property type="match status" value="1"/>
</dbReference>
<evidence type="ECO:0000259" key="11">
    <source>
        <dbReference type="Pfam" id="PF01210"/>
    </source>
</evidence>
<dbReference type="Pfam" id="PF07479">
    <property type="entry name" value="NAD_Gly3P_dh_C"/>
    <property type="match status" value="1"/>
</dbReference>
<sequence>MKVAVIGAGSWGTALAHVLGTAGHDAMLWARKQEVCDGINGSHRNPRYLVNEPVHARVRASSRYDEVLSGAEAVVVVTPSSILRQVARDIAPHIDGCVPIAICSKGVEAQTGRLPVEIFEEEAGNRARIAALTGPNHAEEVVRAQPSATVIASDDEPTAVFFRDLLASETFRTYTSDDPVGVELCAAFKNVIAIAVGVSYGLGFGDN</sequence>
<keyword evidence="4 9" id="KW-0560">Oxidoreductase</keyword>
<evidence type="ECO:0000259" key="12">
    <source>
        <dbReference type="Pfam" id="PF07479"/>
    </source>
</evidence>
<dbReference type="GO" id="GO:0047952">
    <property type="term" value="F:glycerol-3-phosphate dehydrogenase [NAD(P)+] activity"/>
    <property type="evidence" value="ECO:0007669"/>
    <property type="project" value="UniProtKB-EC"/>
</dbReference>
<evidence type="ECO:0000256" key="10">
    <source>
        <dbReference type="RuleBase" id="RU000439"/>
    </source>
</evidence>
<dbReference type="InterPro" id="IPR006168">
    <property type="entry name" value="G3P_DH_NAD-dep"/>
</dbReference>